<dbReference type="PANTHER" id="PTHR30305">
    <property type="entry name" value="PROTEIN YJDM-RELATED"/>
    <property type="match status" value="1"/>
</dbReference>
<evidence type="ECO:0000256" key="13">
    <source>
        <dbReference type="ARBA" id="ARBA00047657"/>
    </source>
</evidence>
<dbReference type="InterPro" id="IPR027417">
    <property type="entry name" value="P-loop_NTPase"/>
</dbReference>
<feature type="binding site" evidence="14">
    <location>
        <begin position="158"/>
        <end position="165"/>
    </location>
    <ligand>
        <name>ATP</name>
        <dbReference type="ChEBI" id="CHEBI:30616"/>
    </ligand>
</feature>
<evidence type="ECO:0000313" key="17">
    <source>
        <dbReference type="EMBL" id="WAV91321.1"/>
    </source>
</evidence>
<dbReference type="EMBL" id="CP098251">
    <property type="protein sequence ID" value="WAV91321.1"/>
    <property type="molecule type" value="Genomic_DNA"/>
</dbReference>
<feature type="domain" description="HPr kinase/phosphorylase C-terminal" evidence="16">
    <location>
        <begin position="134"/>
        <end position="305"/>
    </location>
</feature>
<comment type="catalytic activity">
    <reaction evidence="13 14">
        <text>[HPr protein]-O-phospho-L-serine + phosphate + H(+) = [HPr protein]-L-serine + diphosphate</text>
        <dbReference type="Rhea" id="RHEA:46604"/>
        <dbReference type="Rhea" id="RHEA-COMP:11602"/>
        <dbReference type="Rhea" id="RHEA-COMP:11603"/>
        <dbReference type="ChEBI" id="CHEBI:15378"/>
        <dbReference type="ChEBI" id="CHEBI:29999"/>
        <dbReference type="ChEBI" id="CHEBI:33019"/>
        <dbReference type="ChEBI" id="CHEBI:43474"/>
        <dbReference type="ChEBI" id="CHEBI:83421"/>
    </reaction>
</comment>
<dbReference type="Pfam" id="PF02603">
    <property type="entry name" value="Hpr_kinase_N"/>
    <property type="match status" value="1"/>
</dbReference>
<evidence type="ECO:0000256" key="12">
    <source>
        <dbReference type="ARBA" id="ARBA00023268"/>
    </source>
</evidence>
<dbReference type="RefSeq" id="WP_269264576.1">
    <property type="nucleotide sequence ID" value="NZ_CP098248.1"/>
</dbReference>
<evidence type="ECO:0000256" key="2">
    <source>
        <dbReference type="ARBA" id="ARBA00001946"/>
    </source>
</evidence>
<evidence type="ECO:0000256" key="14">
    <source>
        <dbReference type="HAMAP-Rule" id="MF_01249"/>
    </source>
</evidence>
<name>A0A9E9LL81_9BURK</name>
<comment type="catalytic activity">
    <reaction evidence="1 14">
        <text>[HPr protein]-L-serine + ATP = [HPr protein]-O-phospho-L-serine + ADP + H(+)</text>
        <dbReference type="Rhea" id="RHEA:46600"/>
        <dbReference type="Rhea" id="RHEA-COMP:11602"/>
        <dbReference type="Rhea" id="RHEA-COMP:11603"/>
        <dbReference type="ChEBI" id="CHEBI:15378"/>
        <dbReference type="ChEBI" id="CHEBI:29999"/>
        <dbReference type="ChEBI" id="CHEBI:30616"/>
        <dbReference type="ChEBI" id="CHEBI:83421"/>
        <dbReference type="ChEBI" id="CHEBI:456216"/>
    </reaction>
</comment>
<evidence type="ECO:0000313" key="18">
    <source>
        <dbReference type="EMBL" id="WAV97105.1"/>
    </source>
</evidence>
<feature type="binding site" evidence="14">
    <location>
        <position position="165"/>
    </location>
    <ligand>
        <name>Mg(2+)</name>
        <dbReference type="ChEBI" id="CHEBI:18420"/>
    </ligand>
</feature>
<feature type="region of interest" description="Important for the catalytic mechanism of dephosphorylation" evidence="14">
    <location>
        <begin position="270"/>
        <end position="275"/>
    </location>
</feature>
<gene>
    <name evidence="14 17" type="primary">hprK</name>
    <name evidence="18" type="ORF">NB645_10030</name>
    <name evidence="17" type="ORF">NB646_00700</name>
</gene>
<dbReference type="GO" id="GO:0006109">
    <property type="term" value="P:regulation of carbohydrate metabolic process"/>
    <property type="evidence" value="ECO:0007669"/>
    <property type="project" value="UniProtKB-UniRule"/>
</dbReference>
<dbReference type="Gene3D" id="3.40.1390.20">
    <property type="entry name" value="HprK N-terminal domain-like"/>
    <property type="match status" value="1"/>
</dbReference>
<dbReference type="InterPro" id="IPR003755">
    <property type="entry name" value="HPr(Ser)_kin/Pase"/>
</dbReference>
<dbReference type="InterPro" id="IPR011126">
    <property type="entry name" value="Hpr_kin/Pase_Hpr_N"/>
</dbReference>
<proteinExistence type="inferred from homology"/>
<comment type="miscellaneous">
    <text evidence="14">Both phosphorylation and phosphorolysis are carried out by the same active site and suggest a common mechanism for both reactions.</text>
</comment>
<dbReference type="Pfam" id="PF07475">
    <property type="entry name" value="Hpr_kinase_C"/>
    <property type="match status" value="1"/>
</dbReference>
<dbReference type="InterPro" id="IPR011104">
    <property type="entry name" value="Hpr_kin/Pase_C"/>
</dbReference>
<dbReference type="GO" id="GO:0004712">
    <property type="term" value="F:protein serine/threonine/tyrosine kinase activity"/>
    <property type="evidence" value="ECO:0007669"/>
    <property type="project" value="UniProtKB-UniRule"/>
</dbReference>
<dbReference type="PANTHER" id="PTHR30305:SF1">
    <property type="entry name" value="HPR KINASE_PHOSPHORYLASE"/>
    <property type="match status" value="1"/>
</dbReference>
<dbReference type="InterPro" id="IPR028979">
    <property type="entry name" value="Ser_kin/Pase_Hpr-like_N_sf"/>
</dbReference>
<evidence type="ECO:0000259" key="15">
    <source>
        <dbReference type="Pfam" id="PF02603"/>
    </source>
</evidence>
<protein>
    <recommendedName>
        <fullName evidence="14">HPr kinase/phosphorylase</fullName>
        <shortName evidence="14">HPrK/P</shortName>
        <ecNumber evidence="14">2.7.11.-</ecNumber>
        <ecNumber evidence="14">2.7.4.-</ecNumber>
    </recommendedName>
    <alternativeName>
        <fullName evidence="14">HPr(Ser) kinase/phosphorylase</fullName>
    </alternativeName>
</protein>
<keyword evidence="19" id="KW-1185">Reference proteome</keyword>
<dbReference type="SUPFAM" id="SSF53795">
    <property type="entry name" value="PEP carboxykinase-like"/>
    <property type="match status" value="1"/>
</dbReference>
<reference evidence="18" key="1">
    <citation type="journal article" date="2022" name="Front. Microbiol.">
        <title>New perspectives on an old grouping: The genomic and phenotypic variability of Oxalobacter formigenes and the implications for calcium oxalate stone prevention.</title>
        <authorList>
            <person name="Chmiel J.A."/>
            <person name="Carr C."/>
            <person name="Stuivenberg G.A."/>
            <person name="Venema R."/>
            <person name="Chanyi R.M."/>
            <person name="Al K.F."/>
            <person name="Giguere D."/>
            <person name="Say H."/>
            <person name="Akouris P.P."/>
            <person name="Dominguez Romero S.A."/>
            <person name="Kwong A."/>
            <person name="Tai V."/>
            <person name="Koval S.F."/>
            <person name="Razvi H."/>
            <person name="Bjazevic J."/>
            <person name="Burton J.P."/>
        </authorList>
    </citation>
    <scope>NUCLEOTIDE SEQUENCE</scope>
    <source>
        <strain evidence="18">HOxNP-1</strain>
    </source>
</reference>
<dbReference type="EC" id="2.7.11.-" evidence="14"/>
<feature type="active site" evidence="14">
    <location>
        <position position="249"/>
    </location>
</feature>
<evidence type="ECO:0000256" key="7">
    <source>
        <dbReference type="ARBA" id="ARBA00022723"/>
    </source>
</evidence>
<evidence type="ECO:0000256" key="9">
    <source>
        <dbReference type="ARBA" id="ARBA00022777"/>
    </source>
</evidence>
<dbReference type="GO" id="GO:0005524">
    <property type="term" value="F:ATP binding"/>
    <property type="evidence" value="ECO:0007669"/>
    <property type="project" value="UniProtKB-UniRule"/>
</dbReference>
<evidence type="ECO:0000256" key="8">
    <source>
        <dbReference type="ARBA" id="ARBA00022741"/>
    </source>
</evidence>
<feature type="binding site" evidence="14">
    <location>
        <position position="207"/>
    </location>
    <ligand>
        <name>Mg(2+)</name>
        <dbReference type="ChEBI" id="CHEBI:18420"/>
    </ligand>
</feature>
<feature type="region of interest" description="Important for the catalytic mechanism of both phosphorylation and dephosphorylation" evidence="14">
    <location>
        <begin position="206"/>
        <end position="215"/>
    </location>
</feature>
<evidence type="ECO:0000256" key="10">
    <source>
        <dbReference type="ARBA" id="ARBA00022840"/>
    </source>
</evidence>
<keyword evidence="8 14" id="KW-0547">Nucleotide-binding</keyword>
<comment type="function">
    <text evidence="14">Catalyzes the ATP- as well as the pyrophosphate-dependent phosphorylation of a specific serine residue in HPr, a phosphocarrier protein of the phosphoenolpyruvate-dependent sugar phosphotransferase system (PTS). HprK/P also catalyzes the pyrophosphate-producing, inorganic phosphate-dependent dephosphorylation (phosphorolysis) of seryl-phosphorylated HPr (P-Ser-HPr).</text>
</comment>
<feature type="active site" evidence="14">
    <location>
        <position position="143"/>
    </location>
</feature>
<evidence type="ECO:0000256" key="1">
    <source>
        <dbReference type="ARBA" id="ARBA00001120"/>
    </source>
</evidence>
<evidence type="ECO:0000256" key="4">
    <source>
        <dbReference type="ARBA" id="ARBA00011643"/>
    </source>
</evidence>
<feature type="domain" description="HPr(Ser) kinase/phosphorylase N-terminal" evidence="15">
    <location>
        <begin position="8"/>
        <end position="132"/>
    </location>
</feature>
<comment type="subunit">
    <text evidence="4 14">Homohexamer.</text>
</comment>
<keyword evidence="10 14" id="KW-0067">ATP-binding</keyword>
<keyword evidence="12 14" id="KW-0511">Multifunctional enzyme</keyword>
<sequence>MSTTKTLTIQRLYASNRDILKLTWFAGLDGGHRQVSSGSGSAADQVGHLNLIHPMRIQVFGRQEIDYYDRLSPESRAYLVHEIADCNPPALIIARSLDVPPDIHAICNENNIPLFTTPLTAAEVIDYLRVYLSKQLAMRVIMHGVFMDVLGVGVLITGDSGLGKSELGLELITRNHGLVADDAVEFSRIAPNVVEGRAPKLLQNLLEVRGLGLLDIRAIFGETAVRRKMQLKLIVHLTRSRSGDDNIERLPIHSPTQEILGLPIRKTVIPVAAGRNIAVLLEAAVRNTIMQLRGFNTMEEFMERQRKAMTSDE</sequence>
<keyword evidence="7 14" id="KW-0479">Metal-binding</keyword>
<evidence type="ECO:0000256" key="5">
    <source>
        <dbReference type="ARBA" id="ARBA00022527"/>
    </source>
</evidence>
<reference evidence="17" key="2">
    <citation type="journal article" date="2022" name="Front. Microbiol.">
        <title>New perspectives on an old grouping: The genomic and phenotypic variability of Oxalobacter formigenes and the implications for calcium oxalate stone prevention.</title>
        <authorList>
            <person name="Chmiel J.A."/>
            <person name="Carr C."/>
            <person name="Stuivenberg G.A."/>
            <person name="Venema R."/>
            <person name="Chanyi R.M."/>
            <person name="Al K.F."/>
            <person name="Giguere D."/>
            <person name="Say H."/>
            <person name="Akouris P.P."/>
            <person name="Dominguez Romero S.A."/>
            <person name="Kwong A."/>
            <person name="Tai V."/>
            <person name="Koval S.F."/>
            <person name="Razvi H."/>
            <person name="Bjazevic J."/>
            <person name="Burton J.P."/>
        </authorList>
    </citation>
    <scope>NUCLEOTIDE SEQUENCE</scope>
    <source>
        <strain evidence="17">OxK</strain>
    </source>
</reference>
<dbReference type="GO" id="GO:0000287">
    <property type="term" value="F:magnesium ion binding"/>
    <property type="evidence" value="ECO:0007669"/>
    <property type="project" value="UniProtKB-UniRule"/>
</dbReference>
<comment type="domain">
    <text evidence="14">The Walker A ATP-binding motif also binds Pi and PPi.</text>
</comment>
<evidence type="ECO:0000256" key="11">
    <source>
        <dbReference type="ARBA" id="ARBA00022842"/>
    </source>
</evidence>
<dbReference type="Proteomes" id="UP001164819">
    <property type="component" value="Chromosome"/>
</dbReference>
<organism evidence="17">
    <name type="scientific">Oxalobacter aliiformigenes</name>
    <dbReference type="NCBI Taxonomy" id="2946593"/>
    <lineage>
        <taxon>Bacteria</taxon>
        <taxon>Pseudomonadati</taxon>
        <taxon>Pseudomonadota</taxon>
        <taxon>Betaproteobacteria</taxon>
        <taxon>Burkholderiales</taxon>
        <taxon>Oxalobacteraceae</taxon>
        <taxon>Oxalobacter</taxon>
    </lineage>
</organism>
<dbReference type="GO" id="GO:0000155">
    <property type="term" value="F:phosphorelay sensor kinase activity"/>
    <property type="evidence" value="ECO:0007669"/>
    <property type="project" value="InterPro"/>
</dbReference>
<dbReference type="SUPFAM" id="SSF75138">
    <property type="entry name" value="HprK N-terminal domain-like"/>
    <property type="match status" value="1"/>
</dbReference>
<keyword evidence="9 14" id="KW-0418">Kinase</keyword>
<dbReference type="HAMAP" id="MF_01249">
    <property type="entry name" value="HPr_kinase"/>
    <property type="match status" value="1"/>
</dbReference>
<dbReference type="EC" id="2.7.4.-" evidence="14"/>
<keyword evidence="6 14" id="KW-0808">Transferase</keyword>
<evidence type="ECO:0000256" key="3">
    <source>
        <dbReference type="ARBA" id="ARBA00006883"/>
    </source>
</evidence>
<dbReference type="CDD" id="cd01918">
    <property type="entry name" value="HprK_C"/>
    <property type="match status" value="1"/>
</dbReference>
<keyword evidence="11 14" id="KW-0460">Magnesium</keyword>
<dbReference type="NCBIfam" id="TIGR00679">
    <property type="entry name" value="hpr-ser"/>
    <property type="match status" value="1"/>
</dbReference>
<dbReference type="FunFam" id="3.40.50.300:FF:000174">
    <property type="entry name" value="HPr kinase/phosphorylase"/>
    <property type="match status" value="1"/>
</dbReference>
<feature type="active site" evidence="14">
    <location>
        <position position="164"/>
    </location>
</feature>
<dbReference type="Gene3D" id="3.40.50.300">
    <property type="entry name" value="P-loop containing nucleotide triphosphate hydrolases"/>
    <property type="match status" value="1"/>
</dbReference>
<accession>A0A9E9LL81</accession>
<comment type="cofactor">
    <cofactor evidence="2 14">
        <name>Mg(2+)</name>
        <dbReference type="ChEBI" id="CHEBI:18420"/>
    </cofactor>
</comment>
<evidence type="ECO:0000259" key="16">
    <source>
        <dbReference type="Pfam" id="PF07475"/>
    </source>
</evidence>
<dbReference type="AlphaFoldDB" id="A0A9E9LL81"/>
<keyword evidence="5 14" id="KW-0723">Serine/threonine-protein kinase</keyword>
<dbReference type="GO" id="GO:0004674">
    <property type="term" value="F:protein serine/threonine kinase activity"/>
    <property type="evidence" value="ECO:0007669"/>
    <property type="project" value="UniProtKB-KW"/>
</dbReference>
<feature type="active site" description="Proton acceptor; for phosphorylation activity. Proton donor; for dephosphorylation activity" evidence="14">
    <location>
        <position position="182"/>
    </location>
</feature>
<dbReference type="Proteomes" id="UP001164794">
    <property type="component" value="Chromosome"/>
</dbReference>
<evidence type="ECO:0000256" key="6">
    <source>
        <dbReference type="ARBA" id="ARBA00022679"/>
    </source>
</evidence>
<dbReference type="EMBL" id="CP098248">
    <property type="protein sequence ID" value="WAV97105.1"/>
    <property type="molecule type" value="Genomic_DNA"/>
</dbReference>
<evidence type="ECO:0000313" key="19">
    <source>
        <dbReference type="Proteomes" id="UP001164794"/>
    </source>
</evidence>
<comment type="similarity">
    <text evidence="3 14">Belongs to the HPrK/P family.</text>
</comment>